<comment type="domain">
    <text evidence="4">Forms 2 domains with an elongated structure; Rpo4 packs into the hinge region between the 2 domains.</text>
</comment>
<dbReference type="HAMAP" id="MF_00865">
    <property type="entry name" value="RNApol_arch_Rpo7"/>
    <property type="match status" value="1"/>
</dbReference>
<dbReference type="InterPro" id="IPR046399">
    <property type="entry name" value="RNApol_Rpo7"/>
</dbReference>
<comment type="subunit">
    <text evidence="4">Part of the RNA polymerase complex. Forms a stalk with Rpo4 that extends from the main structure.</text>
</comment>
<dbReference type="InterPro" id="IPR004519">
    <property type="entry name" value="RNAP_E/RPC8"/>
</dbReference>
<dbReference type="GO" id="GO:0006352">
    <property type="term" value="P:DNA-templated transcription initiation"/>
    <property type="evidence" value="ECO:0007669"/>
    <property type="project" value="InterPro"/>
</dbReference>
<dbReference type="GO" id="GO:0003899">
    <property type="term" value="F:DNA-directed RNA polymerase activity"/>
    <property type="evidence" value="ECO:0007669"/>
    <property type="project" value="UniProtKB-UniRule"/>
</dbReference>
<dbReference type="Pfam" id="PF03876">
    <property type="entry name" value="SHS2_Rpb7-N"/>
    <property type="match status" value="1"/>
</dbReference>
<dbReference type="SUPFAM" id="SSF88798">
    <property type="entry name" value="N-terminal, heterodimerisation domain of RBP7 (RpoE)"/>
    <property type="match status" value="1"/>
</dbReference>
<evidence type="ECO:0000313" key="6">
    <source>
        <dbReference type="EMBL" id="HGM46718.1"/>
    </source>
</evidence>
<evidence type="ECO:0000256" key="2">
    <source>
        <dbReference type="ARBA" id="ARBA00022478"/>
    </source>
</evidence>
<dbReference type="GO" id="GO:0005737">
    <property type="term" value="C:cytoplasm"/>
    <property type="evidence" value="ECO:0007669"/>
    <property type="project" value="UniProtKB-SubCell"/>
</dbReference>
<dbReference type="SMART" id="SM00316">
    <property type="entry name" value="S1"/>
    <property type="match status" value="1"/>
</dbReference>
<evidence type="ECO:0000256" key="4">
    <source>
        <dbReference type="HAMAP-Rule" id="MF_00865"/>
    </source>
</evidence>
<dbReference type="InterPro" id="IPR036898">
    <property type="entry name" value="RNA_pol_Rpb7-like_N_sf"/>
</dbReference>
<dbReference type="InterPro" id="IPR005576">
    <property type="entry name" value="Rpb7-like_N"/>
</dbReference>
<dbReference type="PANTHER" id="PTHR12709">
    <property type="entry name" value="DNA-DIRECTED RNA POLYMERASE II, III"/>
    <property type="match status" value="1"/>
</dbReference>
<dbReference type="InterPro" id="IPR045113">
    <property type="entry name" value="Rpb7-like"/>
</dbReference>
<dbReference type="AlphaFoldDB" id="A0A7C4D4U9"/>
<keyword evidence="4" id="KW-0963">Cytoplasm</keyword>
<keyword evidence="4 6" id="KW-0808">Transferase</keyword>
<feature type="domain" description="S1 motif" evidence="5">
    <location>
        <begin position="97"/>
        <end position="181"/>
    </location>
</feature>
<name>A0A7C4D4U9_THEPE</name>
<keyword evidence="4 6" id="KW-0548">Nucleotidyltransferase</keyword>
<comment type="similarity">
    <text evidence="1 4">Belongs to the eukaryotic RPB7/RPC8 RNA polymerase subunit family.</text>
</comment>
<comment type="catalytic activity">
    <reaction evidence="4">
        <text>RNA(n) + a ribonucleoside 5'-triphosphate = RNA(n+1) + diphosphate</text>
        <dbReference type="Rhea" id="RHEA:21248"/>
        <dbReference type="Rhea" id="RHEA-COMP:14527"/>
        <dbReference type="Rhea" id="RHEA-COMP:17342"/>
        <dbReference type="ChEBI" id="CHEBI:33019"/>
        <dbReference type="ChEBI" id="CHEBI:61557"/>
        <dbReference type="ChEBI" id="CHEBI:140395"/>
        <dbReference type="EC" id="2.7.7.6"/>
    </reaction>
</comment>
<accession>A0A7C4D4U9</accession>
<evidence type="ECO:0000256" key="3">
    <source>
        <dbReference type="ARBA" id="ARBA00023163"/>
    </source>
</evidence>
<dbReference type="EC" id="2.7.7.6" evidence="4"/>
<proteinExistence type="inferred from homology"/>
<gene>
    <name evidence="4" type="primary">rpo7</name>
    <name evidence="4" type="synonym">rpoE</name>
    <name evidence="6" type="ORF">ENU21_03045</name>
</gene>
<dbReference type="NCBIfam" id="NF006333">
    <property type="entry name" value="PRK08563.1"/>
    <property type="match status" value="1"/>
</dbReference>
<comment type="subcellular location">
    <subcellularLocation>
        <location evidence="4">Cytoplasm</location>
    </subcellularLocation>
</comment>
<dbReference type="GO" id="GO:0000428">
    <property type="term" value="C:DNA-directed RNA polymerase complex"/>
    <property type="evidence" value="ECO:0007669"/>
    <property type="project" value="UniProtKB-KW"/>
</dbReference>
<evidence type="ECO:0000256" key="1">
    <source>
        <dbReference type="ARBA" id="ARBA00009307"/>
    </source>
</evidence>
<dbReference type="InterPro" id="IPR012340">
    <property type="entry name" value="NA-bd_OB-fold"/>
</dbReference>
<organism evidence="6">
    <name type="scientific">Thermofilum pendens</name>
    <dbReference type="NCBI Taxonomy" id="2269"/>
    <lineage>
        <taxon>Archaea</taxon>
        <taxon>Thermoproteota</taxon>
        <taxon>Thermoprotei</taxon>
        <taxon>Thermofilales</taxon>
        <taxon>Thermofilaceae</taxon>
        <taxon>Thermofilum</taxon>
    </lineage>
</organism>
<dbReference type="Pfam" id="PF00575">
    <property type="entry name" value="S1"/>
    <property type="match status" value="1"/>
</dbReference>
<dbReference type="InterPro" id="IPR003029">
    <property type="entry name" value="S1_domain"/>
</dbReference>
<dbReference type="Gene3D" id="3.30.1490.120">
    <property type="entry name" value="RNA polymerase Rpb7-like, N-terminal domain"/>
    <property type="match status" value="1"/>
</dbReference>
<dbReference type="Gene3D" id="2.40.50.140">
    <property type="entry name" value="Nucleic acid-binding proteins"/>
    <property type="match status" value="1"/>
</dbReference>
<reference evidence="6" key="1">
    <citation type="journal article" date="2020" name="mSystems">
        <title>Genome- and Community-Level Interaction Insights into Carbon Utilization and Element Cycling Functions of Hydrothermarchaeota in Hydrothermal Sediment.</title>
        <authorList>
            <person name="Zhou Z."/>
            <person name="Liu Y."/>
            <person name="Xu W."/>
            <person name="Pan J."/>
            <person name="Luo Z.H."/>
            <person name="Li M."/>
        </authorList>
    </citation>
    <scope>NUCLEOTIDE SEQUENCE</scope>
    <source>
        <strain evidence="6">SpSt-649</strain>
    </source>
</reference>
<dbReference type="CDD" id="cd04331">
    <property type="entry name" value="RNAP_E_N"/>
    <property type="match status" value="1"/>
</dbReference>
<comment type="caution">
    <text evidence="6">The sequence shown here is derived from an EMBL/GenBank/DDBJ whole genome shotgun (WGS) entry which is preliminary data.</text>
</comment>
<dbReference type="GO" id="GO:0003677">
    <property type="term" value="F:DNA binding"/>
    <property type="evidence" value="ECO:0007669"/>
    <property type="project" value="InterPro"/>
</dbReference>
<dbReference type="EMBL" id="DTBQ01000087">
    <property type="protein sequence ID" value="HGM46718.1"/>
    <property type="molecule type" value="Genomic_DNA"/>
</dbReference>
<comment type="function">
    <text evidence="4">DNA-dependent RNA polymerase (RNAP) catalyzes the transcription of DNA into RNA using the four ribonucleoside triphosphates as substrates.</text>
</comment>
<protein>
    <recommendedName>
        <fullName evidence="4">DNA-directed RNA polymerase subunit Rpo7</fullName>
        <ecNumber evidence="4">2.7.7.6</ecNumber>
    </recommendedName>
    <alternativeName>
        <fullName evidence="4">DNA-directed RNA polymerase subunit E</fullName>
    </alternativeName>
</protein>
<dbReference type="NCBIfam" id="TIGR00448">
    <property type="entry name" value="rpoE"/>
    <property type="match status" value="1"/>
</dbReference>
<keyword evidence="2 4" id="KW-0240">DNA-directed RNA polymerase</keyword>
<sequence length="205" mass="22984">MLELSGDGTGREGERMYKLVTIEDIVDIPPHLFGKQLEEAALEVLRETYEGRVVEGVGLVISVLSVEVSPEGYLTFGDPSSYHECRFVALVYNAIPNEVVEGEVVLVENIGLTVRLGVIDGFVHRSQVFPTKDVIYDRDQGVVIAESGKRVIRRGDIVRARVTGVSYDELKGILRVRLTMRAPYLGRLDHIREMIEKRKEADKSE</sequence>
<dbReference type="PANTHER" id="PTHR12709:SF4">
    <property type="entry name" value="DNA-DIRECTED RNA POLYMERASE II SUBUNIT RPB7"/>
    <property type="match status" value="1"/>
</dbReference>
<evidence type="ECO:0000259" key="5">
    <source>
        <dbReference type="PROSITE" id="PS50126"/>
    </source>
</evidence>
<dbReference type="SUPFAM" id="SSF50249">
    <property type="entry name" value="Nucleic acid-binding proteins"/>
    <property type="match status" value="1"/>
</dbReference>
<dbReference type="PROSITE" id="PS50126">
    <property type="entry name" value="S1"/>
    <property type="match status" value="1"/>
</dbReference>
<keyword evidence="3 4" id="KW-0804">Transcription</keyword>